<dbReference type="Pfam" id="PF05860">
    <property type="entry name" value="TPS"/>
    <property type="match status" value="1"/>
</dbReference>
<organism evidence="7">
    <name type="scientific">Salmonella enterica</name>
    <name type="common">Salmonella choleraesuis</name>
    <dbReference type="NCBI Taxonomy" id="28901"/>
    <lineage>
        <taxon>Bacteria</taxon>
        <taxon>Pseudomonadati</taxon>
        <taxon>Pseudomonadota</taxon>
        <taxon>Gammaproteobacteria</taxon>
        <taxon>Enterobacterales</taxon>
        <taxon>Enterobacteriaceae</taxon>
        <taxon>Salmonella</taxon>
    </lineage>
</organism>
<dbReference type="Gene3D" id="2.160.20.10">
    <property type="entry name" value="Single-stranded right-handed beta-helix, Pectin lyase-like"/>
    <property type="match status" value="1"/>
</dbReference>
<comment type="caution">
    <text evidence="7">The sequence shown here is derived from an EMBL/GenBank/DDBJ whole genome shotgun (WGS) entry which is preliminary data.</text>
</comment>
<evidence type="ECO:0000256" key="1">
    <source>
        <dbReference type="ARBA" id="ARBA00004613"/>
    </source>
</evidence>
<dbReference type="Pfam" id="PF13018">
    <property type="entry name" value="ESPR"/>
    <property type="match status" value="1"/>
</dbReference>
<feature type="transmembrane region" description="Helical" evidence="5">
    <location>
        <begin position="46"/>
        <end position="70"/>
    </location>
</feature>
<dbReference type="InterPro" id="IPR050909">
    <property type="entry name" value="Bact_Autotransporter_VF"/>
</dbReference>
<feature type="region of interest" description="Disordered" evidence="4">
    <location>
        <begin position="2250"/>
        <end position="2291"/>
    </location>
</feature>
<keyword evidence="5" id="KW-0812">Transmembrane</keyword>
<keyword evidence="3" id="KW-0732">Signal</keyword>
<dbReference type="EMBL" id="DAAWYJ010000042">
    <property type="protein sequence ID" value="HAG0017820.1"/>
    <property type="molecule type" value="Genomic_DNA"/>
</dbReference>
<name>A0A756IER7_SALER</name>
<dbReference type="InterPro" id="IPR008638">
    <property type="entry name" value="FhaB/CdiA-like_TPS"/>
</dbReference>
<dbReference type="NCBIfam" id="TIGR01901">
    <property type="entry name" value="adhes_NPXG"/>
    <property type="match status" value="1"/>
</dbReference>
<keyword evidence="5" id="KW-0472">Membrane</keyword>
<evidence type="ECO:0000259" key="6">
    <source>
        <dbReference type="SMART" id="SM00912"/>
    </source>
</evidence>
<dbReference type="InterPro" id="IPR011050">
    <property type="entry name" value="Pectin_lyase_fold/virulence"/>
</dbReference>
<dbReference type="GO" id="GO:0005576">
    <property type="term" value="C:extracellular region"/>
    <property type="evidence" value="ECO:0007669"/>
    <property type="project" value="UniProtKB-SubCell"/>
</dbReference>
<protein>
    <submittedName>
        <fullName evidence="7">Filamentous hemagglutinin N-terminal domain-containing protein</fullName>
    </submittedName>
</protein>
<accession>A0A756IER7</accession>
<keyword evidence="5" id="KW-1133">Transmembrane helix</keyword>
<dbReference type="SMART" id="SM00710">
    <property type="entry name" value="PbH1"/>
    <property type="match status" value="12"/>
</dbReference>
<sequence>MNKIYKLKYDRRRRQLVAVSELTTGAGKEATGQVCGLPDISSFRKLLGTLTPLAFLTGLVVSLLPGMALANPSLPTGGQIVAGQGSISTSGNQMTVNQNTQGMVTNWNSFDIGKNHTVQFVQPGSSAVALNRVTGGHESQILGTLTANGRVILINPAGVMFGKGSKVNTAGLVASTKNISTEDFMAGRYTFSGGSNPGAEIVNQGSLTTTKGGYIVLAADRVRNEGEIRTPGGRVVLAAADRVTLQLDNSGLTAVSVNGSVVNALVDNRGLISATNGQVYLTARGKDMLLNTVVNNSGTVEAKGLSERGGEIVLDGGDSGVVKQSGRLLADSDSGRGGKITLEGQNIHLAGGSLISATGENGGGEVYVGGGWQGKDSSIRHASKVVMDKTAVTDVSAKARGQGGTAVLWSDDYTNFRGTILARGGQHGGDGGRVETSSHHNLQASGDVDASAVKGNAGEWLLDPWDIEIKAGSTDVNAAEGTGNDGTWTPNGTASSVGVDTINQRLNNGTSVTIKTASSISGANQGGNITVSGAVNKTSGADTTLTLEADKNITINGTITATTGKLNLTLQGAGSSDGVVDIKKAVSLNGGDFKVQRAKDSTHYLLFSSNQNITAGNISIEGFSNAGSTNAVKINGGTLNATGAINITGAGTGEADKTIYLTNTTLKGSTINLNASSEKWVGVVADNTTLNASGDIILNGSSQESPGIKLLSSSKLISTGGNVSLTGTNTKGAGNRDGIQMVGGSITAAQSISLNGTTTGTGNSIGVNVSNASLTATSGNITVTGTSAKDNGAGVSLTNTNMTATSGNISVNGTGYDSSNGGLSVSGGNFSAQNTVMEGTANRNNVGAKLAGNINVTQGNLAVTGTAKQFSDGSFTGLMAGGDLNLTVSAGNLSLTGKIEAYEGKTGLSGSTGLNLNGATLNANHADLKGSNVFSGQGFVLNNVILKGGIEHAANMTFSSAGSATGVTNTLAIAGSGLGLTTFKKLSAIGIDNDTTVGVTVSDDELKKDMKFTSNASDWVFDGSGLGGVSGDKPGKWMFALSGLNVTTTGNISLTGMNLVSSNLTGNSVHLQGAANSALSVTGSNLTASTGNVTLNTTGGTLTVNNSNLNATSGNVSLTASVLNEKDNALSVSGGSIAASGNIALNTTMGSLGLTGGNLTATTGGITLNATNGLVSTVKSNLNATAGNISIEGHSENVDKVAPVSLNGGNLSAANGAINITGVGSKDKGVYLNGGVNLNGSTINVNATSGAYEALLADGATFGATGDIVLTGTDNARDGIKLQGNTKLTSSGGNVTLTGTSKGSGSGIFLGGSGINISATSGEITLNGTTKSACCGGIRMNDGSLSAKRATLTGVSTSSGVGFGLNNVTLGGDIAKGSNMTLSSAGSAETVTNTLYVQGGLSYQVFKQLQATGIDNNTAVLVTLNATDLSDMSFNATSGWVFDVANLSAASANKTGTWGLTFSDVNATTSGNISLTGMNLVNSSLNSTSGNISLNTTSETLTLNNVTLGSGGGEVTLSGTSAKEAGVKLSGTVNVTKGNLTVNGTSTGKGARGIDARDATLNVSESGKTLTMNGHVGNGTGIDLSGKSSLNATNATLNGTATGTGSGFLLNSTLEGNLSTNGALVLNSNGSGENVTNQIGTRVNSTVVKHMIDTNVTIGSYTDVLSDTNLYSESDFTTWKNGNTNLTKNFGDFGLHFSNMTLSADSINLTGASFTDSSLTATTGDLTIDNKTGTVVLGNNTSLNASAGNITLTGNAGVSLSGNSTVTAGKDISLHASAGRVLIEGNKNTGQAVNLTSTGGNISIDGNATGHLLDGVTISEVNLNATAGKINISGVTDGSVYGGGQGNGIALKNNVTLTSTENTLTGRHDDVDPEAAHNQIAAISIGERDKANITFTGNTVINATSKYASGLLFNTGYSPDAVVTFQGGNYSVNGATTEHGAYVSHHSAGISNGAWNSHVTQPEFKVVNGTLNISASGQDVDGMSAFRANEAEDAVNDGARGSGYKFSGAGNVNINASSDSATGVDIRYFDNTALTGNLTITGKSNTGAGVGIPEFSNAMIVNATITGISQSGTGIMMNAGDSHGKKISLNGNALNGTSNSGTGIDIRGNNVSVTNGSLTGTSQGNGAGIQLTGGSNYTVDGATVTGKSAGGVGVSVGGNLSIVNGAVNGDTVTGSGVSISGGLSTVNTTINGKAAGTGTGVDITGIITGNDSTTITGNSGSGAGVSLDGIVTGASLTGKSVSGPDMRVTGDSNLNGAVVSTPPQGGSGMWGDDDMPSTDGGTTPGGGVPKDQDAEALIRQVHDREQQLSRTDTVKGAWLSSGYQAPAKPVSVEICTADGQCRTLNAGEAGTSQSR</sequence>
<gene>
    <name evidence="7" type="ORF">G8O67_005216</name>
</gene>
<evidence type="ECO:0000313" key="7">
    <source>
        <dbReference type="EMBL" id="HAG0017820.1"/>
    </source>
</evidence>
<dbReference type="InterPro" id="IPR012334">
    <property type="entry name" value="Pectin_lyas_fold"/>
</dbReference>
<keyword evidence="2" id="KW-0964">Secreted</keyword>
<feature type="domain" description="Filamentous haemagglutinin FhaB/tRNA nuclease CdiA-like TPS" evidence="6">
    <location>
        <begin position="71"/>
        <end position="183"/>
    </location>
</feature>
<dbReference type="SUPFAM" id="SSF51126">
    <property type="entry name" value="Pectin lyase-like"/>
    <property type="match status" value="1"/>
</dbReference>
<evidence type="ECO:0000256" key="5">
    <source>
        <dbReference type="SAM" id="Phobius"/>
    </source>
</evidence>
<dbReference type="PANTHER" id="PTHR12338:SF8">
    <property type="entry name" value="HEME_HEMOPEXIN-BINDING PROTEIN"/>
    <property type="match status" value="1"/>
</dbReference>
<dbReference type="InterPro" id="IPR024973">
    <property type="entry name" value="ESPR"/>
</dbReference>
<proteinExistence type="predicted"/>
<dbReference type="PANTHER" id="PTHR12338">
    <property type="entry name" value="AUTOTRANSPORTER"/>
    <property type="match status" value="1"/>
</dbReference>
<evidence type="ECO:0000256" key="2">
    <source>
        <dbReference type="ARBA" id="ARBA00022525"/>
    </source>
</evidence>
<evidence type="ECO:0000256" key="4">
    <source>
        <dbReference type="SAM" id="MobiDB-lite"/>
    </source>
</evidence>
<reference evidence="7" key="1">
    <citation type="journal article" date="2018" name="Genome Biol.">
        <title>SKESA: strategic k-mer extension for scrupulous assemblies.</title>
        <authorList>
            <person name="Souvorov A."/>
            <person name="Agarwala R."/>
            <person name="Lipman D.J."/>
        </authorList>
    </citation>
    <scope>NUCLEOTIDE SEQUENCE</scope>
    <source>
        <strain evidence="7">MA.CK_00/00002125</strain>
    </source>
</reference>
<dbReference type="InterPro" id="IPR006626">
    <property type="entry name" value="PbH1"/>
</dbReference>
<dbReference type="SMART" id="SM00912">
    <property type="entry name" value="Haemagg_act"/>
    <property type="match status" value="1"/>
</dbReference>
<comment type="subcellular location">
    <subcellularLocation>
        <location evidence="1">Secreted</location>
    </subcellularLocation>
</comment>
<reference evidence="7" key="2">
    <citation type="submission" date="2020-02" db="EMBL/GenBank/DDBJ databases">
        <authorList>
            <consortium name="NCBI Pathogen Detection Project"/>
        </authorList>
    </citation>
    <scope>NUCLEOTIDE SEQUENCE</scope>
    <source>
        <strain evidence="7">MA.CK_00/00002125</strain>
    </source>
</reference>
<evidence type="ECO:0000256" key="3">
    <source>
        <dbReference type="ARBA" id="ARBA00022729"/>
    </source>
</evidence>